<reference evidence="4 5" key="1">
    <citation type="submission" date="2018-08" db="EMBL/GenBank/DDBJ databases">
        <title>Streptomyces NEAU-D10 sp. nov., a novel Actinomycete isolated from soil.</title>
        <authorList>
            <person name="Jin L."/>
        </authorList>
    </citation>
    <scope>NUCLEOTIDE SEQUENCE [LARGE SCALE GENOMIC DNA]</scope>
    <source>
        <strain evidence="4 5">NEAU-D10</strain>
    </source>
</reference>
<proteinExistence type="predicted"/>
<protein>
    <submittedName>
        <fullName evidence="4">GNAT family N-acetyltransferase</fullName>
    </submittedName>
</protein>
<gene>
    <name evidence="4" type="ORF">DY245_31635</name>
</gene>
<organism evidence="4 5">
    <name type="scientific">Streptomyces inhibens</name>
    <dbReference type="NCBI Taxonomy" id="2293571"/>
    <lineage>
        <taxon>Bacteria</taxon>
        <taxon>Bacillati</taxon>
        <taxon>Actinomycetota</taxon>
        <taxon>Actinomycetes</taxon>
        <taxon>Kitasatosporales</taxon>
        <taxon>Streptomycetaceae</taxon>
        <taxon>Streptomyces</taxon>
    </lineage>
</organism>
<dbReference type="GO" id="GO:0016747">
    <property type="term" value="F:acyltransferase activity, transferring groups other than amino-acyl groups"/>
    <property type="evidence" value="ECO:0007669"/>
    <property type="project" value="InterPro"/>
</dbReference>
<dbReference type="InterPro" id="IPR016181">
    <property type="entry name" value="Acyl_CoA_acyltransferase"/>
</dbReference>
<sequence>MTAAAHRPPETTRLTVRHTTVTDPLARPLLDELTHEYSTRYERPVDLSLEYPAEEFAPPRGAFLLLLEDGGPVAGGAYRRYDAHTAELKRIWTHSAHRRRGLGRQVLDALEQDAAARGYTRVYLTTGPRQPEAKGLYLAAGYRPLFDLSAAPESIGPLPFEKHLEIPRP</sequence>
<dbReference type="SUPFAM" id="SSF55729">
    <property type="entry name" value="Acyl-CoA N-acyltransferases (Nat)"/>
    <property type="match status" value="1"/>
</dbReference>
<dbReference type="PANTHER" id="PTHR43877">
    <property type="entry name" value="AMINOALKYLPHOSPHONATE N-ACETYLTRANSFERASE-RELATED-RELATED"/>
    <property type="match status" value="1"/>
</dbReference>
<keyword evidence="2" id="KW-0012">Acyltransferase</keyword>
<evidence type="ECO:0000313" key="4">
    <source>
        <dbReference type="EMBL" id="REK86575.1"/>
    </source>
</evidence>
<dbReference type="Proteomes" id="UP000262477">
    <property type="component" value="Unassembled WGS sequence"/>
</dbReference>
<dbReference type="Gene3D" id="3.40.630.30">
    <property type="match status" value="1"/>
</dbReference>
<evidence type="ECO:0000256" key="2">
    <source>
        <dbReference type="ARBA" id="ARBA00023315"/>
    </source>
</evidence>
<dbReference type="AlphaFoldDB" id="A0A371PVR3"/>
<name>A0A371PVR3_STRIH</name>
<accession>A0A371PVR3</accession>
<dbReference type="PANTHER" id="PTHR43877:SF2">
    <property type="entry name" value="AMINOALKYLPHOSPHONATE N-ACETYLTRANSFERASE-RELATED"/>
    <property type="match status" value="1"/>
</dbReference>
<dbReference type="Pfam" id="PF00583">
    <property type="entry name" value="Acetyltransf_1"/>
    <property type="match status" value="1"/>
</dbReference>
<evidence type="ECO:0000259" key="3">
    <source>
        <dbReference type="PROSITE" id="PS51186"/>
    </source>
</evidence>
<dbReference type="OrthoDB" id="70840at2"/>
<dbReference type="PROSITE" id="PS51186">
    <property type="entry name" value="GNAT"/>
    <property type="match status" value="1"/>
</dbReference>
<evidence type="ECO:0000256" key="1">
    <source>
        <dbReference type="ARBA" id="ARBA00022679"/>
    </source>
</evidence>
<dbReference type="InterPro" id="IPR000182">
    <property type="entry name" value="GNAT_dom"/>
</dbReference>
<dbReference type="RefSeq" id="WP_128510620.1">
    <property type="nucleotide sequence ID" value="NZ_QUAC01000244.1"/>
</dbReference>
<dbReference type="CDD" id="cd04301">
    <property type="entry name" value="NAT_SF"/>
    <property type="match status" value="1"/>
</dbReference>
<feature type="domain" description="N-acetyltransferase" evidence="3">
    <location>
        <begin position="24"/>
        <end position="165"/>
    </location>
</feature>
<keyword evidence="5" id="KW-1185">Reference proteome</keyword>
<dbReference type="InterPro" id="IPR050832">
    <property type="entry name" value="Bact_Acetyltransf"/>
</dbReference>
<keyword evidence="1 4" id="KW-0808">Transferase</keyword>
<evidence type="ECO:0000313" key="5">
    <source>
        <dbReference type="Proteomes" id="UP000262477"/>
    </source>
</evidence>
<comment type="caution">
    <text evidence="4">The sequence shown here is derived from an EMBL/GenBank/DDBJ whole genome shotgun (WGS) entry which is preliminary data.</text>
</comment>
<dbReference type="EMBL" id="QUAC01000244">
    <property type="protein sequence ID" value="REK86575.1"/>
    <property type="molecule type" value="Genomic_DNA"/>
</dbReference>